<proteinExistence type="inferred from homology"/>
<evidence type="ECO:0000256" key="5">
    <source>
        <dbReference type="ARBA" id="ARBA00023136"/>
    </source>
</evidence>
<feature type="transmembrane region" description="Helical" evidence="7">
    <location>
        <begin position="296"/>
        <end position="321"/>
    </location>
</feature>
<comment type="similarity">
    <text evidence="6">Belongs to the ABC-4 integral membrane protein family.</text>
</comment>
<dbReference type="GO" id="GO:0022857">
    <property type="term" value="F:transmembrane transporter activity"/>
    <property type="evidence" value="ECO:0007669"/>
    <property type="project" value="TreeGrafter"/>
</dbReference>
<evidence type="ECO:0000256" key="1">
    <source>
        <dbReference type="ARBA" id="ARBA00004651"/>
    </source>
</evidence>
<feature type="transmembrane region" description="Helical" evidence="7">
    <location>
        <begin position="381"/>
        <end position="403"/>
    </location>
</feature>
<dbReference type="PANTHER" id="PTHR30572:SF4">
    <property type="entry name" value="ABC TRANSPORTER PERMEASE YTRF"/>
    <property type="match status" value="1"/>
</dbReference>
<feature type="domain" description="MacB-like periplasmic core" evidence="9">
    <location>
        <begin position="19"/>
        <end position="258"/>
    </location>
</feature>
<evidence type="ECO:0000256" key="7">
    <source>
        <dbReference type="SAM" id="Phobius"/>
    </source>
</evidence>
<feature type="transmembrane region" description="Helical" evidence="7">
    <location>
        <begin position="20"/>
        <end position="40"/>
    </location>
</feature>
<dbReference type="OrthoDB" id="9770036at2"/>
<evidence type="ECO:0000259" key="8">
    <source>
        <dbReference type="Pfam" id="PF02687"/>
    </source>
</evidence>
<keyword evidence="11" id="KW-1185">Reference proteome</keyword>
<evidence type="ECO:0000313" key="10">
    <source>
        <dbReference type="EMBL" id="QDH22730.1"/>
    </source>
</evidence>
<evidence type="ECO:0000259" key="9">
    <source>
        <dbReference type="Pfam" id="PF12704"/>
    </source>
</evidence>
<keyword evidence="4 7" id="KW-1133">Transmembrane helix</keyword>
<gene>
    <name evidence="10" type="ORF">FFV09_18915</name>
</gene>
<name>A0A4Y6V1U5_SACBS</name>
<dbReference type="PANTHER" id="PTHR30572">
    <property type="entry name" value="MEMBRANE COMPONENT OF TRANSPORTER-RELATED"/>
    <property type="match status" value="1"/>
</dbReference>
<keyword evidence="3 7" id="KW-0812">Transmembrane</keyword>
<comment type="subcellular location">
    <subcellularLocation>
        <location evidence="1">Cell membrane</location>
        <topology evidence="1">Multi-pass membrane protein</topology>
    </subcellularLocation>
</comment>
<dbReference type="Pfam" id="PF12704">
    <property type="entry name" value="MacB_PCD"/>
    <property type="match status" value="1"/>
</dbReference>
<keyword evidence="2" id="KW-1003">Cell membrane</keyword>
<dbReference type="AlphaFoldDB" id="A0A4Y6V1U5"/>
<evidence type="ECO:0000256" key="2">
    <source>
        <dbReference type="ARBA" id="ARBA00022475"/>
    </source>
</evidence>
<protein>
    <submittedName>
        <fullName evidence="10">FtsX-like permease family protein</fullName>
    </submittedName>
</protein>
<dbReference type="Proteomes" id="UP000316968">
    <property type="component" value="Chromosome"/>
</dbReference>
<evidence type="ECO:0000256" key="4">
    <source>
        <dbReference type="ARBA" id="ARBA00022989"/>
    </source>
</evidence>
<evidence type="ECO:0000313" key="11">
    <source>
        <dbReference type="Proteomes" id="UP000316968"/>
    </source>
</evidence>
<dbReference type="KEGG" id="saca:FFV09_18915"/>
<feature type="domain" description="ABC3 transporter permease C-terminal" evidence="8">
    <location>
        <begin position="300"/>
        <end position="413"/>
    </location>
</feature>
<accession>A0A4Y6V1U5</accession>
<dbReference type="GO" id="GO:0005886">
    <property type="term" value="C:plasma membrane"/>
    <property type="evidence" value="ECO:0007669"/>
    <property type="project" value="UniProtKB-SubCell"/>
</dbReference>
<evidence type="ECO:0000256" key="6">
    <source>
        <dbReference type="ARBA" id="ARBA00038076"/>
    </source>
</evidence>
<dbReference type="InterPro" id="IPR050250">
    <property type="entry name" value="Macrolide_Exporter_MacB"/>
</dbReference>
<sequence>MIENLLLSLESLRANKLRSFLTMLGIIIGIASVIAVISVGNAMTSSVTSQFAEMGINNVSLGLQMRSSDTGEDSGGEAKVPKDTDRISNEQIAAMTSRFPEIETVSLAEEAGRGKAKLGRKFSNVSLTGVNPGYAKTNKIKMTLGRYVSDTDVKGTRSVIVISDRSAKALYGSNEAAIGQTLIVYTDKAIKAFVVIGVYTYVETPGMGGSGAMTSEKDLETSGYIPVSTAKKDSPYKGFTSLTVVPRANIDPTVFTEKIGSYLSKQYEKNKNWESYAYNMKAELESSNKVLGTLSIALAAVAGIALVVGGIGVMNIMLVSVTERTHEIGIRKALGARDAHIRTQFVAEAIMLCVTGGLIGIATGVGLGMVGSRLLGAPFTFSPYVLAGSVLFSMFIGIFFGYYPANKAAKLNPIDALRHE</sequence>
<organism evidence="10 11">
    <name type="scientific">Saccharibacillus brassicae</name>
    <dbReference type="NCBI Taxonomy" id="2583377"/>
    <lineage>
        <taxon>Bacteria</taxon>
        <taxon>Bacillati</taxon>
        <taxon>Bacillota</taxon>
        <taxon>Bacilli</taxon>
        <taxon>Bacillales</taxon>
        <taxon>Paenibacillaceae</taxon>
        <taxon>Saccharibacillus</taxon>
    </lineage>
</organism>
<feature type="transmembrane region" description="Helical" evidence="7">
    <location>
        <begin position="345"/>
        <end position="369"/>
    </location>
</feature>
<dbReference type="InterPro" id="IPR003838">
    <property type="entry name" value="ABC3_permease_C"/>
</dbReference>
<keyword evidence="5 7" id="KW-0472">Membrane</keyword>
<dbReference type="EMBL" id="CP041217">
    <property type="protein sequence ID" value="QDH22730.1"/>
    <property type="molecule type" value="Genomic_DNA"/>
</dbReference>
<reference evidence="10 11" key="1">
    <citation type="submission" date="2019-06" db="EMBL/GenBank/DDBJ databases">
        <title>Saccharibacillus brassicae sp. nov., an endophytic bacterium isolated from Chinese cabbage seeds (Brassica pekinensis).</title>
        <authorList>
            <person name="Jiang L."/>
            <person name="Lee J."/>
            <person name="Kim S.W."/>
        </authorList>
    </citation>
    <scope>NUCLEOTIDE SEQUENCE [LARGE SCALE GENOMIC DNA]</scope>
    <source>
        <strain evidence="11">KCTC 43072 / ATSA2</strain>
    </source>
</reference>
<dbReference type="RefSeq" id="WP_141449271.1">
    <property type="nucleotide sequence ID" value="NZ_CP041217.1"/>
</dbReference>
<dbReference type="InterPro" id="IPR025857">
    <property type="entry name" value="MacB_PCD"/>
</dbReference>
<dbReference type="Pfam" id="PF02687">
    <property type="entry name" value="FtsX"/>
    <property type="match status" value="1"/>
</dbReference>
<evidence type="ECO:0000256" key="3">
    <source>
        <dbReference type="ARBA" id="ARBA00022692"/>
    </source>
</evidence>